<accession>A0A328P7F8</accession>
<comment type="caution">
    <text evidence="9">The sequence shown here is derived from an EMBL/GenBank/DDBJ whole genome shotgun (WGS) entry which is preliminary data.</text>
</comment>
<evidence type="ECO:0000256" key="2">
    <source>
        <dbReference type="ARBA" id="ARBA00006448"/>
    </source>
</evidence>
<feature type="domain" description="YetF C-terminal" evidence="8">
    <location>
        <begin position="90"/>
        <end position="155"/>
    </location>
</feature>
<evidence type="ECO:0000256" key="5">
    <source>
        <dbReference type="ARBA" id="ARBA00022989"/>
    </source>
</evidence>
<evidence type="ECO:0000313" key="10">
    <source>
        <dbReference type="Proteomes" id="UP000248926"/>
    </source>
</evidence>
<keyword evidence="4 7" id="KW-0812">Transmembrane</keyword>
<keyword evidence="3" id="KW-1003">Cell membrane</keyword>
<sequence length="158" mass="17407">MLTSWLITEDPWWTYAVRGALTYLGLLVLMRLAGKRAFGDLSAFDVILLALAGGTLRTAVIGHDASITSAFIGVISMLATDKALGWLSARYKRVNRVFEGYPVEIVRDGRRLPDALRRVNLPDAALDRALHSAGRETEADVLLGRLEPNGKITFIVRE</sequence>
<feature type="transmembrane region" description="Helical" evidence="7">
    <location>
        <begin position="67"/>
        <end position="87"/>
    </location>
</feature>
<evidence type="ECO:0000256" key="7">
    <source>
        <dbReference type="SAM" id="Phobius"/>
    </source>
</evidence>
<dbReference type="Gene3D" id="3.30.240.20">
    <property type="entry name" value="bsu07140 like domains"/>
    <property type="match status" value="1"/>
</dbReference>
<dbReference type="RefSeq" id="WP_111983167.1">
    <property type="nucleotide sequence ID" value="NZ_NFZS01000002.1"/>
</dbReference>
<name>A0A328P7F8_9GAMM</name>
<dbReference type="Pfam" id="PF04239">
    <property type="entry name" value="DUF421"/>
    <property type="match status" value="1"/>
</dbReference>
<reference evidence="9 10" key="1">
    <citation type="journal article" date="2018" name="Genet. Mol. Biol.">
        <title>The genome sequence of Dyella jiangningensis FCAV SCS01 from a lignocellulose-decomposing microbial consortium metagenome reveals potential for biotechnological applications.</title>
        <authorList>
            <person name="Desiderato J.G."/>
            <person name="Alvarenga D.O."/>
            <person name="Constancio M.T.L."/>
            <person name="Alves L.M.C."/>
            <person name="Varani A.M."/>
        </authorList>
    </citation>
    <scope>NUCLEOTIDE SEQUENCE [LARGE SCALE GENOMIC DNA]</scope>
    <source>
        <strain evidence="9 10">FCAV SCS01</strain>
    </source>
</reference>
<dbReference type="PANTHER" id="PTHR34582">
    <property type="entry name" value="UPF0702 TRANSMEMBRANE PROTEIN YCAP"/>
    <property type="match status" value="1"/>
</dbReference>
<organism evidence="9 10">
    <name type="scientific">Dyella jiangningensis</name>
    <dbReference type="NCBI Taxonomy" id="1379159"/>
    <lineage>
        <taxon>Bacteria</taxon>
        <taxon>Pseudomonadati</taxon>
        <taxon>Pseudomonadota</taxon>
        <taxon>Gammaproteobacteria</taxon>
        <taxon>Lysobacterales</taxon>
        <taxon>Rhodanobacteraceae</taxon>
        <taxon>Dyella</taxon>
    </lineage>
</organism>
<dbReference type="GO" id="GO:0005886">
    <property type="term" value="C:plasma membrane"/>
    <property type="evidence" value="ECO:0007669"/>
    <property type="project" value="UniProtKB-SubCell"/>
</dbReference>
<comment type="similarity">
    <text evidence="2">Belongs to the UPF0702 family.</text>
</comment>
<dbReference type="EMBL" id="NFZS01000002">
    <property type="protein sequence ID" value="RAO76224.1"/>
    <property type="molecule type" value="Genomic_DNA"/>
</dbReference>
<evidence type="ECO:0000256" key="6">
    <source>
        <dbReference type="ARBA" id="ARBA00023136"/>
    </source>
</evidence>
<evidence type="ECO:0000259" key="8">
    <source>
        <dbReference type="Pfam" id="PF04239"/>
    </source>
</evidence>
<evidence type="ECO:0000313" key="9">
    <source>
        <dbReference type="EMBL" id="RAO76224.1"/>
    </source>
</evidence>
<protein>
    <recommendedName>
        <fullName evidence="8">YetF C-terminal domain-containing protein</fullName>
    </recommendedName>
</protein>
<dbReference type="PANTHER" id="PTHR34582:SF6">
    <property type="entry name" value="UPF0702 TRANSMEMBRANE PROTEIN YCAP"/>
    <property type="match status" value="1"/>
</dbReference>
<keyword evidence="6 7" id="KW-0472">Membrane</keyword>
<keyword evidence="5 7" id="KW-1133">Transmembrane helix</keyword>
<evidence type="ECO:0000256" key="1">
    <source>
        <dbReference type="ARBA" id="ARBA00004651"/>
    </source>
</evidence>
<evidence type="ECO:0000256" key="3">
    <source>
        <dbReference type="ARBA" id="ARBA00022475"/>
    </source>
</evidence>
<evidence type="ECO:0000256" key="4">
    <source>
        <dbReference type="ARBA" id="ARBA00022692"/>
    </source>
</evidence>
<gene>
    <name evidence="9" type="ORF">CA260_11035</name>
</gene>
<dbReference type="InterPro" id="IPR023090">
    <property type="entry name" value="UPF0702_alpha/beta_dom_sf"/>
</dbReference>
<dbReference type="OrthoDB" id="9793799at2"/>
<comment type="subcellular location">
    <subcellularLocation>
        <location evidence="1">Cell membrane</location>
        <topology evidence="1">Multi-pass membrane protein</topology>
    </subcellularLocation>
</comment>
<proteinExistence type="inferred from homology"/>
<keyword evidence="10" id="KW-1185">Reference proteome</keyword>
<dbReference type="Proteomes" id="UP000248926">
    <property type="component" value="Unassembled WGS sequence"/>
</dbReference>
<dbReference type="InterPro" id="IPR007353">
    <property type="entry name" value="DUF421"/>
</dbReference>
<dbReference type="AlphaFoldDB" id="A0A328P7F8"/>
<feature type="transmembrane region" description="Helical" evidence="7">
    <location>
        <begin position="12"/>
        <end position="29"/>
    </location>
</feature>
<feature type="transmembrane region" description="Helical" evidence="7">
    <location>
        <begin position="41"/>
        <end position="61"/>
    </location>
</feature>